<dbReference type="NCBIfam" id="TIGR02453">
    <property type="entry name" value="TIGR02453 family protein"/>
    <property type="match status" value="1"/>
</dbReference>
<accession>W7YKP7</accession>
<sequence>MIPKEIFDFLVELSIHNNREWFQDNKPKYLRAKEAFEAYTNKLIALINTIDPSIGHPAAKDCVFRIYRDARFSKNKDPYKNNFGAYISHGGRKSTYAGYYFHLEPDNSFIGGGIYCPSPKVLKSVREAIIENTQSYKSIIEDSAFKKVFPEIWGERLKTAPKGFDKTDPNIHLVQNKSYTVISHLSDEEVLSENIDQKIEAVYRLLHPFNKFINQSIKRSLS</sequence>
<dbReference type="InterPro" id="IPR012808">
    <property type="entry name" value="CHP02453"/>
</dbReference>
<proteinExistence type="predicted"/>
<evidence type="ECO:0000313" key="2">
    <source>
        <dbReference type="Proteomes" id="UP000019402"/>
    </source>
</evidence>
<dbReference type="RefSeq" id="WP_027472756.1">
    <property type="nucleotide sequence ID" value="NZ_BAMD01000015.1"/>
</dbReference>
<dbReference type="Pfam" id="PF09365">
    <property type="entry name" value="DUF2461"/>
    <property type="match status" value="1"/>
</dbReference>
<dbReference type="PIRSF" id="PIRSF028451">
    <property type="entry name" value="UCP028451"/>
    <property type="match status" value="1"/>
</dbReference>
<dbReference type="InterPro" id="IPR015996">
    <property type="entry name" value="UCP028451"/>
</dbReference>
<dbReference type="PANTHER" id="PTHR36452">
    <property type="entry name" value="CHROMOSOME 12, WHOLE GENOME SHOTGUN SEQUENCE"/>
    <property type="match status" value="1"/>
</dbReference>
<protein>
    <recommendedName>
        <fullName evidence="3">TIGR02453 family protein</fullName>
    </recommendedName>
</protein>
<dbReference type="Proteomes" id="UP000019402">
    <property type="component" value="Unassembled WGS sequence"/>
</dbReference>
<comment type="caution">
    <text evidence="1">The sequence shown here is derived from an EMBL/GenBank/DDBJ whole genome shotgun (WGS) entry which is preliminary data.</text>
</comment>
<organism evidence="1 2">
    <name type="scientific">Saccharicrinis fermentans DSM 9555 = JCM 21142</name>
    <dbReference type="NCBI Taxonomy" id="869213"/>
    <lineage>
        <taxon>Bacteria</taxon>
        <taxon>Pseudomonadati</taxon>
        <taxon>Bacteroidota</taxon>
        <taxon>Bacteroidia</taxon>
        <taxon>Marinilabiliales</taxon>
        <taxon>Marinilabiliaceae</taxon>
        <taxon>Saccharicrinis</taxon>
    </lineage>
</organism>
<keyword evidence="2" id="KW-1185">Reference proteome</keyword>
<dbReference type="AlphaFoldDB" id="W7YKP7"/>
<dbReference type="eggNOG" id="COG5587">
    <property type="taxonomic scope" value="Bacteria"/>
</dbReference>
<dbReference type="PANTHER" id="PTHR36452:SF1">
    <property type="entry name" value="DUF2461 DOMAIN-CONTAINING PROTEIN"/>
    <property type="match status" value="1"/>
</dbReference>
<evidence type="ECO:0000313" key="1">
    <source>
        <dbReference type="EMBL" id="GAF02934.1"/>
    </source>
</evidence>
<reference evidence="1 2" key="1">
    <citation type="journal article" date="2014" name="Genome Announc.">
        <title>Draft Genome Sequence of Cytophaga fermentans JCM 21142T, a Facultative Anaerobe Isolated from Marine Mud.</title>
        <authorList>
            <person name="Starns D."/>
            <person name="Oshima K."/>
            <person name="Suda W."/>
            <person name="Iino T."/>
            <person name="Yuki M."/>
            <person name="Inoue J."/>
            <person name="Kitamura K."/>
            <person name="Iida T."/>
            <person name="Darby A."/>
            <person name="Hattori M."/>
            <person name="Ohkuma M."/>
        </authorList>
    </citation>
    <scope>NUCLEOTIDE SEQUENCE [LARGE SCALE GENOMIC DNA]</scope>
    <source>
        <strain evidence="1 2">JCM 21142</strain>
    </source>
</reference>
<dbReference type="EMBL" id="BAMD01000015">
    <property type="protein sequence ID" value="GAF02934.1"/>
    <property type="molecule type" value="Genomic_DNA"/>
</dbReference>
<name>W7YKP7_9BACT</name>
<dbReference type="STRING" id="869213.GCA_000517085_03321"/>
<dbReference type="OrthoDB" id="9794241at2"/>
<gene>
    <name evidence="1" type="ORF">JCM21142_41584</name>
</gene>
<evidence type="ECO:0008006" key="3">
    <source>
        <dbReference type="Google" id="ProtNLM"/>
    </source>
</evidence>